<evidence type="ECO:0000256" key="2">
    <source>
        <dbReference type="ARBA" id="ARBA00022840"/>
    </source>
</evidence>
<dbReference type="RefSeq" id="WP_179643247.1">
    <property type="nucleotide sequence ID" value="NZ_BAAAYY010000026.1"/>
</dbReference>
<proteinExistence type="predicted"/>
<dbReference type="InterPro" id="IPR011990">
    <property type="entry name" value="TPR-like_helical_dom_sf"/>
</dbReference>
<keyword evidence="2" id="KW-0067">ATP-binding</keyword>
<dbReference type="SUPFAM" id="SSF48452">
    <property type="entry name" value="TPR-like"/>
    <property type="match status" value="1"/>
</dbReference>
<dbReference type="AlphaFoldDB" id="A0A852TZ68"/>
<dbReference type="PANTHER" id="PTHR16305:SF35">
    <property type="entry name" value="TRANSCRIPTIONAL ACTIVATOR DOMAIN"/>
    <property type="match status" value="1"/>
</dbReference>
<dbReference type="SUPFAM" id="SSF52540">
    <property type="entry name" value="P-loop containing nucleoside triphosphate hydrolases"/>
    <property type="match status" value="1"/>
</dbReference>
<reference evidence="5 6" key="1">
    <citation type="submission" date="2020-07" db="EMBL/GenBank/DDBJ databases">
        <title>Sequencing the genomes of 1000 actinobacteria strains.</title>
        <authorList>
            <person name="Klenk H.-P."/>
        </authorList>
    </citation>
    <scope>NUCLEOTIDE SEQUENCE [LARGE SCALE GENOMIC DNA]</scope>
    <source>
        <strain evidence="5 6">CXB654</strain>
    </source>
</reference>
<dbReference type="EMBL" id="JACCCC010000001">
    <property type="protein sequence ID" value="NYE47264.1"/>
    <property type="molecule type" value="Genomic_DNA"/>
</dbReference>
<dbReference type="SUPFAM" id="SSF46894">
    <property type="entry name" value="C-terminal effector domain of the bipartite response regulators"/>
    <property type="match status" value="1"/>
</dbReference>
<dbReference type="GO" id="GO:0006355">
    <property type="term" value="P:regulation of DNA-templated transcription"/>
    <property type="evidence" value="ECO:0007669"/>
    <property type="project" value="InterPro"/>
</dbReference>
<dbReference type="GO" id="GO:0004016">
    <property type="term" value="F:adenylate cyclase activity"/>
    <property type="evidence" value="ECO:0007669"/>
    <property type="project" value="TreeGrafter"/>
</dbReference>
<feature type="domain" description="HTH luxR-type" evidence="4">
    <location>
        <begin position="859"/>
        <end position="921"/>
    </location>
</feature>
<dbReference type="GO" id="GO:0003677">
    <property type="term" value="F:DNA binding"/>
    <property type="evidence" value="ECO:0007669"/>
    <property type="project" value="UniProtKB-KW"/>
</dbReference>
<dbReference type="Proteomes" id="UP000589036">
    <property type="component" value="Unassembled WGS sequence"/>
</dbReference>
<dbReference type="Gene3D" id="1.10.10.10">
    <property type="entry name" value="Winged helix-like DNA-binding domain superfamily/Winged helix DNA-binding domain"/>
    <property type="match status" value="1"/>
</dbReference>
<dbReference type="Pfam" id="PF00196">
    <property type="entry name" value="GerE"/>
    <property type="match status" value="1"/>
</dbReference>
<sequence length="921" mass="97013">MVGGYRPAPSVRLRGRDSEQRAIAVALGDARSGCGAALLVSGGPGLGKSALLEHAAVTASDFTVLRTGGVRPESRLAHAGLQRLLRPVAHRAAELPAAQAAVLGRMLESGDVAESERFALSIAALGLLSLVGRTSPLLCCVDDAHLMDPASLDVLLFAALRLDADPIAMVFAARDEQGKATLPGVPVLNLAPLNDNAVHDVLADAAPGTLEVRVRADLAAAARGNPLAARGLVAALTADQLAGARPLPEPLPLDGALRRALVSRLDGLPSITRRLLLLAAVDPEAQADDLVSAADRPGLSVGVFEPAEDAGVVRIDGDRLRFRDSLMREAIRQDASAVRRRAAHAMLARVLDPSREPSRYAGHRSAAAQGPDPALASELAAAADTARELEGHAAASAVLERAAELTPAADARLCRLSSAAHDAWLAGRPQRASALLGRARPLAATGRPAGVVELLRGSIELRDGNAIDAAESLMAAAERLIPHDRGLAVRALLRAADAASLAGDPVRHAAAARRLAPLARDDDPPALRLGFAFLEGCTTSFSGDYAAAAGPLRRVLELADEVDEPAELVWAAIAGLRLGDTSRVHSLATRALRAARHRGALAAVPPALEFLVYAEFWTGRFPSAAGNCLTGLRVARETGQPNCATHHLAALSLLAAIQGDADTCRARARAVAERASENSLGLPTALSTWALAVLELAHGDAAGAFFRLRALVNAGPGHGHPTMRLLTAPYFVEAAVRTGETARAESALAGYERWAAATGSVGALALAARCRGLLARTERAAEHFEEALRLYRASGGDDVERARTQLLYGAALRRNRLPGRAREHLRDALETFERFGARLWVNQARAELRAIGDSERRPESPIAGELTVQQHQIALLVAEGATNREVAAHMFISPRTVEHHLRGIFRKLNIRSRVDLARLFP</sequence>
<dbReference type="InterPro" id="IPR027417">
    <property type="entry name" value="P-loop_NTPase"/>
</dbReference>
<evidence type="ECO:0000259" key="4">
    <source>
        <dbReference type="PROSITE" id="PS50043"/>
    </source>
</evidence>
<protein>
    <submittedName>
        <fullName evidence="5">DNA-binding NarL/FixJ family response regulator</fullName>
    </submittedName>
</protein>
<dbReference type="SMART" id="SM00421">
    <property type="entry name" value="HTH_LUXR"/>
    <property type="match status" value="1"/>
</dbReference>
<dbReference type="InterPro" id="IPR036388">
    <property type="entry name" value="WH-like_DNA-bd_sf"/>
</dbReference>
<dbReference type="InterPro" id="IPR016032">
    <property type="entry name" value="Sig_transdc_resp-reg_C-effctor"/>
</dbReference>
<dbReference type="Gene3D" id="1.25.40.10">
    <property type="entry name" value="Tetratricopeptide repeat domain"/>
    <property type="match status" value="1"/>
</dbReference>
<organism evidence="5 6">
    <name type="scientific">Spinactinospora alkalitolerans</name>
    <dbReference type="NCBI Taxonomy" id="687207"/>
    <lineage>
        <taxon>Bacteria</taxon>
        <taxon>Bacillati</taxon>
        <taxon>Actinomycetota</taxon>
        <taxon>Actinomycetes</taxon>
        <taxon>Streptosporangiales</taxon>
        <taxon>Nocardiopsidaceae</taxon>
        <taxon>Spinactinospora</taxon>
    </lineage>
</organism>
<dbReference type="InterPro" id="IPR000792">
    <property type="entry name" value="Tscrpt_reg_LuxR_C"/>
</dbReference>
<comment type="caution">
    <text evidence="5">The sequence shown here is derived from an EMBL/GenBank/DDBJ whole genome shotgun (WGS) entry which is preliminary data.</text>
</comment>
<keyword evidence="5" id="KW-0238">DNA-binding</keyword>
<name>A0A852TZ68_9ACTN</name>
<gene>
    <name evidence="5" type="ORF">HDA32_002384</name>
</gene>
<dbReference type="PROSITE" id="PS50043">
    <property type="entry name" value="HTH_LUXR_2"/>
    <property type="match status" value="1"/>
</dbReference>
<feature type="region of interest" description="Disordered" evidence="3">
    <location>
        <begin position="354"/>
        <end position="373"/>
    </location>
</feature>
<dbReference type="CDD" id="cd06170">
    <property type="entry name" value="LuxR_C_like"/>
    <property type="match status" value="1"/>
</dbReference>
<evidence type="ECO:0000256" key="3">
    <source>
        <dbReference type="SAM" id="MobiDB-lite"/>
    </source>
</evidence>
<keyword evidence="6" id="KW-1185">Reference proteome</keyword>
<accession>A0A852TZ68</accession>
<dbReference type="PRINTS" id="PR00038">
    <property type="entry name" value="HTHLUXR"/>
</dbReference>
<dbReference type="Pfam" id="PF13191">
    <property type="entry name" value="AAA_16"/>
    <property type="match status" value="1"/>
</dbReference>
<dbReference type="PANTHER" id="PTHR16305">
    <property type="entry name" value="TESTICULAR SOLUBLE ADENYLYL CYCLASE"/>
    <property type="match status" value="1"/>
</dbReference>
<evidence type="ECO:0000256" key="1">
    <source>
        <dbReference type="ARBA" id="ARBA00022741"/>
    </source>
</evidence>
<evidence type="ECO:0000313" key="6">
    <source>
        <dbReference type="Proteomes" id="UP000589036"/>
    </source>
</evidence>
<keyword evidence="1" id="KW-0547">Nucleotide-binding</keyword>
<dbReference type="InterPro" id="IPR041664">
    <property type="entry name" value="AAA_16"/>
</dbReference>
<evidence type="ECO:0000313" key="5">
    <source>
        <dbReference type="EMBL" id="NYE47264.1"/>
    </source>
</evidence>
<dbReference type="GO" id="GO:0005737">
    <property type="term" value="C:cytoplasm"/>
    <property type="evidence" value="ECO:0007669"/>
    <property type="project" value="TreeGrafter"/>
</dbReference>
<dbReference type="GO" id="GO:0005524">
    <property type="term" value="F:ATP binding"/>
    <property type="evidence" value="ECO:0007669"/>
    <property type="project" value="UniProtKB-KW"/>
</dbReference>